<name>A0ABN1JNN8_9BURK</name>
<feature type="region of interest" description="Disordered" evidence="1">
    <location>
        <begin position="1"/>
        <end position="23"/>
    </location>
</feature>
<evidence type="ECO:0000256" key="2">
    <source>
        <dbReference type="SAM" id="Phobius"/>
    </source>
</evidence>
<keyword evidence="2" id="KW-0472">Membrane</keyword>
<dbReference type="Proteomes" id="UP001500279">
    <property type="component" value="Unassembled WGS sequence"/>
</dbReference>
<keyword evidence="4" id="KW-1185">Reference proteome</keyword>
<feature type="transmembrane region" description="Helical" evidence="2">
    <location>
        <begin position="33"/>
        <end position="54"/>
    </location>
</feature>
<keyword evidence="2" id="KW-1133">Transmembrane helix</keyword>
<evidence type="ECO:0008006" key="5">
    <source>
        <dbReference type="Google" id="ProtNLM"/>
    </source>
</evidence>
<feature type="transmembrane region" description="Helical" evidence="2">
    <location>
        <begin position="99"/>
        <end position="117"/>
    </location>
</feature>
<evidence type="ECO:0000313" key="3">
    <source>
        <dbReference type="EMBL" id="GAA0743518.1"/>
    </source>
</evidence>
<gene>
    <name evidence="3" type="ORF">GCM10009107_08130</name>
</gene>
<dbReference type="EMBL" id="BAAAEW010000004">
    <property type="protein sequence ID" value="GAA0743518.1"/>
    <property type="molecule type" value="Genomic_DNA"/>
</dbReference>
<keyword evidence="2" id="KW-0812">Transmembrane</keyword>
<feature type="transmembrane region" description="Helical" evidence="2">
    <location>
        <begin position="157"/>
        <end position="175"/>
    </location>
</feature>
<organism evidence="3 4">
    <name type="scientific">Ideonella azotifigens</name>
    <dbReference type="NCBI Taxonomy" id="513160"/>
    <lineage>
        <taxon>Bacteria</taxon>
        <taxon>Pseudomonadati</taxon>
        <taxon>Pseudomonadota</taxon>
        <taxon>Betaproteobacteria</taxon>
        <taxon>Burkholderiales</taxon>
        <taxon>Sphaerotilaceae</taxon>
        <taxon>Ideonella</taxon>
    </lineage>
</organism>
<reference evidence="3 4" key="1">
    <citation type="journal article" date="2019" name="Int. J. Syst. Evol. Microbiol.">
        <title>The Global Catalogue of Microorganisms (GCM) 10K type strain sequencing project: providing services to taxonomists for standard genome sequencing and annotation.</title>
        <authorList>
            <consortium name="The Broad Institute Genomics Platform"/>
            <consortium name="The Broad Institute Genome Sequencing Center for Infectious Disease"/>
            <person name="Wu L."/>
            <person name="Ma J."/>
        </authorList>
    </citation>
    <scope>NUCLEOTIDE SEQUENCE [LARGE SCALE GENOMIC DNA]</scope>
    <source>
        <strain evidence="3 4">JCM 15503</strain>
    </source>
</reference>
<feature type="transmembrane region" description="Helical" evidence="2">
    <location>
        <begin position="66"/>
        <end position="92"/>
    </location>
</feature>
<accession>A0ABN1JNN8</accession>
<feature type="compositionally biased region" description="Polar residues" evidence="1">
    <location>
        <begin position="1"/>
        <end position="13"/>
    </location>
</feature>
<sequence>MFTANRSNPSIERTSPGKPGAASHVKREGAMNIWISAIAAVAVQPLVFLLRVLPDYLSSPQPLYEVGLMVVAVVAVGAAVVLVLGIPAFLALRRFRREGWGSLGAAGALLGALPRASSWPRTLEGYSAGQNWHGNYIETYVNGTPTTYAWLTYAESVLLFALHGLVGALVFYGVWRSRQRPNQSFQPTAFGGD</sequence>
<proteinExistence type="predicted"/>
<evidence type="ECO:0000256" key="1">
    <source>
        <dbReference type="SAM" id="MobiDB-lite"/>
    </source>
</evidence>
<evidence type="ECO:0000313" key="4">
    <source>
        <dbReference type="Proteomes" id="UP001500279"/>
    </source>
</evidence>
<protein>
    <recommendedName>
        <fullName evidence="5">DUF4199 domain-containing protein</fullName>
    </recommendedName>
</protein>
<comment type="caution">
    <text evidence="3">The sequence shown here is derived from an EMBL/GenBank/DDBJ whole genome shotgun (WGS) entry which is preliminary data.</text>
</comment>